<accession>A0ABW4W0M8</accession>
<protein>
    <submittedName>
        <fullName evidence="1">Uncharacterized protein</fullName>
    </submittedName>
</protein>
<dbReference type="Proteomes" id="UP001597383">
    <property type="component" value="Unassembled WGS sequence"/>
</dbReference>
<sequence>MGRRKEIPWLKHFAAIDKHLDKNEKWFQRPEKKMQDYEKDMDKWNDSFLSNMQTIEDWIKELEKKME</sequence>
<evidence type="ECO:0000313" key="2">
    <source>
        <dbReference type="Proteomes" id="UP001597383"/>
    </source>
</evidence>
<gene>
    <name evidence="1" type="ORF">ACFSJF_13895</name>
</gene>
<name>A0ABW4W0M8_9BACI</name>
<proteinExistence type="predicted"/>
<dbReference type="EMBL" id="JBHUHQ010000019">
    <property type="protein sequence ID" value="MFD2045369.1"/>
    <property type="molecule type" value="Genomic_DNA"/>
</dbReference>
<evidence type="ECO:0000313" key="1">
    <source>
        <dbReference type="EMBL" id="MFD2045369.1"/>
    </source>
</evidence>
<dbReference type="RefSeq" id="WP_377558011.1">
    <property type="nucleotide sequence ID" value="NZ_JBHUHQ010000019.1"/>
</dbReference>
<comment type="caution">
    <text evidence="1">The sequence shown here is derived from an EMBL/GenBank/DDBJ whole genome shotgun (WGS) entry which is preliminary data.</text>
</comment>
<keyword evidence="2" id="KW-1185">Reference proteome</keyword>
<reference evidence="2" key="1">
    <citation type="journal article" date="2019" name="Int. J. Syst. Evol. Microbiol.">
        <title>The Global Catalogue of Microorganisms (GCM) 10K type strain sequencing project: providing services to taxonomists for standard genome sequencing and annotation.</title>
        <authorList>
            <consortium name="The Broad Institute Genomics Platform"/>
            <consortium name="The Broad Institute Genome Sequencing Center for Infectious Disease"/>
            <person name="Wu L."/>
            <person name="Ma J."/>
        </authorList>
    </citation>
    <scope>NUCLEOTIDE SEQUENCE [LARGE SCALE GENOMIC DNA]</scope>
    <source>
        <strain evidence="2">R28</strain>
    </source>
</reference>
<organism evidence="1 2">
    <name type="scientific">Ornithinibacillus salinisoli</name>
    <dbReference type="NCBI Taxonomy" id="1848459"/>
    <lineage>
        <taxon>Bacteria</taxon>
        <taxon>Bacillati</taxon>
        <taxon>Bacillota</taxon>
        <taxon>Bacilli</taxon>
        <taxon>Bacillales</taxon>
        <taxon>Bacillaceae</taxon>
        <taxon>Ornithinibacillus</taxon>
    </lineage>
</organism>